<accession>A0A2X1WZV4</accession>
<evidence type="ECO:0000313" key="2">
    <source>
        <dbReference type="Proteomes" id="UP000251647"/>
    </source>
</evidence>
<dbReference type="AlphaFoldDB" id="A0A2X1WZV4"/>
<dbReference type="EMBL" id="UATL01000001">
    <property type="protein sequence ID" value="SPY27200.1"/>
    <property type="molecule type" value="Genomic_DNA"/>
</dbReference>
<organism evidence="1 2">
    <name type="scientific">Photobacterium damselae</name>
    <dbReference type="NCBI Taxonomy" id="38293"/>
    <lineage>
        <taxon>Bacteria</taxon>
        <taxon>Pseudomonadati</taxon>
        <taxon>Pseudomonadota</taxon>
        <taxon>Gammaproteobacteria</taxon>
        <taxon>Vibrionales</taxon>
        <taxon>Vibrionaceae</taxon>
        <taxon>Photobacterium</taxon>
    </lineage>
</organism>
<evidence type="ECO:0000313" key="1">
    <source>
        <dbReference type="EMBL" id="SPY27200.1"/>
    </source>
</evidence>
<proteinExistence type="predicted"/>
<sequence length="33" mass="4053">MFYSALLYFNSLRLKKDLKIYVIIIKKVEFDHC</sequence>
<name>A0A2X1WZV4_PHODM</name>
<dbReference type="Proteomes" id="UP000251647">
    <property type="component" value="Unassembled WGS sequence"/>
</dbReference>
<reference evidence="1 2" key="1">
    <citation type="submission" date="2018-06" db="EMBL/GenBank/DDBJ databases">
        <authorList>
            <consortium name="Pathogen Informatics"/>
            <person name="Doyle S."/>
        </authorList>
    </citation>
    <scope>NUCLEOTIDE SEQUENCE [LARGE SCALE GENOMIC DNA]</scope>
    <source>
        <strain evidence="1 2">NCTC11647</strain>
    </source>
</reference>
<protein>
    <submittedName>
        <fullName evidence="1">Uncharacterized protein</fullName>
    </submittedName>
</protein>
<gene>
    <name evidence="1" type="ORF">NCTC11647_00234</name>
</gene>